<dbReference type="InterPro" id="IPR007269">
    <property type="entry name" value="ICMT_MeTrfase"/>
</dbReference>
<keyword evidence="6" id="KW-0808">Transferase</keyword>
<name>A0A418YG14_9GAMM</name>
<organism evidence="6 7">
    <name type="scientific">Motilimonas pumila</name>
    <dbReference type="NCBI Taxonomy" id="2303987"/>
    <lineage>
        <taxon>Bacteria</taxon>
        <taxon>Pseudomonadati</taxon>
        <taxon>Pseudomonadota</taxon>
        <taxon>Gammaproteobacteria</taxon>
        <taxon>Alteromonadales</taxon>
        <taxon>Alteromonadales genera incertae sedis</taxon>
        <taxon>Motilimonas</taxon>
    </lineage>
</organism>
<feature type="transmembrane region" description="Helical" evidence="5">
    <location>
        <begin position="312"/>
        <end position="336"/>
    </location>
</feature>
<evidence type="ECO:0000256" key="1">
    <source>
        <dbReference type="ARBA" id="ARBA00004141"/>
    </source>
</evidence>
<keyword evidence="7" id="KW-1185">Reference proteome</keyword>
<feature type="transmembrane region" description="Helical" evidence="5">
    <location>
        <begin position="129"/>
        <end position="148"/>
    </location>
</feature>
<accession>A0A418YG14</accession>
<evidence type="ECO:0000256" key="3">
    <source>
        <dbReference type="ARBA" id="ARBA00022989"/>
    </source>
</evidence>
<dbReference type="Proteomes" id="UP000283255">
    <property type="component" value="Unassembled WGS sequence"/>
</dbReference>
<dbReference type="GO" id="GO:0016020">
    <property type="term" value="C:membrane"/>
    <property type="evidence" value="ECO:0007669"/>
    <property type="project" value="UniProtKB-SubCell"/>
</dbReference>
<feature type="transmembrane region" description="Helical" evidence="5">
    <location>
        <begin position="238"/>
        <end position="258"/>
    </location>
</feature>
<keyword evidence="4 5" id="KW-0472">Membrane</keyword>
<dbReference type="Gene3D" id="1.20.120.1630">
    <property type="match status" value="1"/>
</dbReference>
<dbReference type="GO" id="GO:0032259">
    <property type="term" value="P:methylation"/>
    <property type="evidence" value="ECO:0007669"/>
    <property type="project" value="UniProtKB-KW"/>
</dbReference>
<feature type="transmembrane region" description="Helical" evidence="5">
    <location>
        <begin position="270"/>
        <end position="292"/>
    </location>
</feature>
<protein>
    <submittedName>
        <fullName evidence="6">Isoprenylcysteine carboxyl methyltransferase</fullName>
    </submittedName>
</protein>
<dbReference type="GO" id="GO:0004671">
    <property type="term" value="F:protein C-terminal S-isoprenylcysteine carboxyl O-methyltransferase activity"/>
    <property type="evidence" value="ECO:0007669"/>
    <property type="project" value="InterPro"/>
</dbReference>
<keyword evidence="2 5" id="KW-0812">Transmembrane</keyword>
<proteinExistence type="predicted"/>
<gene>
    <name evidence="6" type="ORF">D1Z90_08010</name>
</gene>
<dbReference type="AlphaFoldDB" id="A0A418YG14"/>
<reference evidence="6 7" key="2">
    <citation type="submission" date="2019-01" db="EMBL/GenBank/DDBJ databases">
        <title>Motilimonas pumilus sp. nov., isolated from the gut of sea cucumber (Apostichopus japonicus).</title>
        <authorList>
            <person name="Wang F.-Q."/>
            <person name="Ren L.-H."/>
            <person name="Lin Y.-W."/>
            <person name="Sun G.-H."/>
            <person name="Du Z.-J."/>
            <person name="Zhao J.-X."/>
            <person name="Liu X.-J."/>
            <person name="Liu L.-J."/>
        </authorList>
    </citation>
    <scope>NUCLEOTIDE SEQUENCE [LARGE SCALE GENOMIC DNA]</scope>
    <source>
        <strain evidence="6 7">PLHSC7-2</strain>
    </source>
</reference>
<reference evidence="6 7" key="1">
    <citation type="submission" date="2018-09" db="EMBL/GenBank/DDBJ databases">
        <authorList>
            <person name="Wang F."/>
        </authorList>
    </citation>
    <scope>NUCLEOTIDE SEQUENCE [LARGE SCALE GENOMIC DNA]</scope>
    <source>
        <strain evidence="6 7">PLHSC7-2</strain>
    </source>
</reference>
<evidence type="ECO:0000313" key="6">
    <source>
        <dbReference type="EMBL" id="RJG48429.1"/>
    </source>
</evidence>
<evidence type="ECO:0000256" key="4">
    <source>
        <dbReference type="ARBA" id="ARBA00023136"/>
    </source>
</evidence>
<feature type="transmembrane region" description="Helical" evidence="5">
    <location>
        <begin position="184"/>
        <end position="201"/>
    </location>
</feature>
<keyword evidence="6" id="KW-0489">Methyltransferase</keyword>
<evidence type="ECO:0000256" key="2">
    <source>
        <dbReference type="ARBA" id="ARBA00022692"/>
    </source>
</evidence>
<evidence type="ECO:0000256" key="5">
    <source>
        <dbReference type="SAM" id="Phobius"/>
    </source>
</evidence>
<sequence length="465" mass="53917">MALKQYESRDMECPKSPTHLAINFAGLLCSLASIIWLKYYGHLLVMDQLYIVVAGLALAVPIIVMEFIWLKPYANPSAGLNFTRSHTQHSGSFTRTLVKLLGLGVCFAFVAFIYWLFPEYRGGYYDRFFDIARYALLMLVILALPYFYWVDRAMVAPKDSYWQLGMLCLGQAQYVNWKSIVQLLLGWTVKLFFLPLMFIYASNNLNLIIEQDFNALWHWQAPFSARHSLNIYQFFNNFLFYIDLLFVTVGYCCTFRLFDSHIRSTEPTFLGWVVALLCYQPFWGAVFGSLYISYSSGQDWSNHFWQSPNLHFLYAIVILALVVIYVWASMAFGIRFSNLTHRGILTNGPFRYTKHPAYISKNLSWWLIFMPFLVAPEFDDKIRLSLLLLLQNLVYFMRARTEEKHLSQDPDYVAYAQFIEQKGCFAWVGSALPILKFKPGHLFNLDEKDQRQAHAGDAARAKDAG</sequence>
<feature type="transmembrane region" description="Helical" evidence="5">
    <location>
        <begin position="49"/>
        <end position="70"/>
    </location>
</feature>
<feature type="transmembrane region" description="Helical" evidence="5">
    <location>
        <begin position="20"/>
        <end position="37"/>
    </location>
</feature>
<feature type="transmembrane region" description="Helical" evidence="5">
    <location>
        <begin position="97"/>
        <end position="117"/>
    </location>
</feature>
<dbReference type="EMBL" id="QZCH01000008">
    <property type="protein sequence ID" value="RJG48429.1"/>
    <property type="molecule type" value="Genomic_DNA"/>
</dbReference>
<comment type="subcellular location">
    <subcellularLocation>
        <location evidence="1">Membrane</location>
        <topology evidence="1">Multi-pass membrane protein</topology>
    </subcellularLocation>
</comment>
<comment type="caution">
    <text evidence="6">The sequence shown here is derived from an EMBL/GenBank/DDBJ whole genome shotgun (WGS) entry which is preliminary data.</text>
</comment>
<evidence type="ECO:0000313" key="7">
    <source>
        <dbReference type="Proteomes" id="UP000283255"/>
    </source>
</evidence>
<keyword evidence="3 5" id="KW-1133">Transmembrane helix</keyword>
<dbReference type="Pfam" id="PF04140">
    <property type="entry name" value="ICMT"/>
    <property type="match status" value="1"/>
</dbReference>